<dbReference type="Gene3D" id="3.40.50.300">
    <property type="entry name" value="P-loop containing nucleotide triphosphate hydrolases"/>
    <property type="match status" value="1"/>
</dbReference>
<dbReference type="GO" id="GO:0019136">
    <property type="term" value="F:deoxynucleoside kinase activity"/>
    <property type="evidence" value="ECO:0007669"/>
    <property type="project" value="InterPro"/>
</dbReference>
<dbReference type="GO" id="GO:0005524">
    <property type="term" value="F:ATP binding"/>
    <property type="evidence" value="ECO:0007669"/>
    <property type="project" value="UniProtKB-KW"/>
</dbReference>
<proteinExistence type="predicted"/>
<reference evidence="4" key="1">
    <citation type="journal article" date="2020" name="mSystems">
        <title>Genome- and Community-Level Interaction Insights into Carbon Utilization and Element Cycling Functions of Hydrothermarchaeota in Hydrothermal Sediment.</title>
        <authorList>
            <person name="Zhou Z."/>
            <person name="Liu Y."/>
            <person name="Xu W."/>
            <person name="Pan J."/>
            <person name="Luo Z.H."/>
            <person name="Li M."/>
        </authorList>
    </citation>
    <scope>NUCLEOTIDE SEQUENCE [LARGE SCALE GENOMIC DNA]</scope>
    <source>
        <strain evidence="4">SpSt-488</strain>
    </source>
</reference>
<keyword evidence="2" id="KW-0067">ATP-binding</keyword>
<evidence type="ECO:0000313" key="4">
    <source>
        <dbReference type="EMBL" id="HGK27834.1"/>
    </source>
</evidence>
<evidence type="ECO:0000256" key="2">
    <source>
        <dbReference type="PIRSR" id="PIRSR000705-3"/>
    </source>
</evidence>
<keyword evidence="2" id="KW-0547">Nucleotide-binding</keyword>
<keyword evidence="4" id="KW-0418">Kinase</keyword>
<feature type="domain" description="Deoxynucleoside kinase" evidence="3">
    <location>
        <begin position="4"/>
        <end position="196"/>
    </location>
</feature>
<organism evidence="4">
    <name type="scientific">candidate division WOR-3 bacterium</name>
    <dbReference type="NCBI Taxonomy" id="2052148"/>
    <lineage>
        <taxon>Bacteria</taxon>
        <taxon>Bacteria division WOR-3</taxon>
    </lineage>
</organism>
<dbReference type="EMBL" id="DSUT01000045">
    <property type="protein sequence ID" value="HGK27834.1"/>
    <property type="molecule type" value="Genomic_DNA"/>
</dbReference>
<dbReference type="AlphaFoldDB" id="A0A7C4G9H6"/>
<dbReference type="GO" id="GO:0005737">
    <property type="term" value="C:cytoplasm"/>
    <property type="evidence" value="ECO:0007669"/>
    <property type="project" value="TreeGrafter"/>
</dbReference>
<comment type="caution">
    <text evidence="4">The sequence shown here is derived from an EMBL/GenBank/DDBJ whole genome shotgun (WGS) entry which is preliminary data.</text>
</comment>
<dbReference type="InterPro" id="IPR002624">
    <property type="entry name" value="DCK/DGK"/>
</dbReference>
<protein>
    <submittedName>
        <fullName evidence="4">Deoxynucleoside kinase</fullName>
    </submittedName>
</protein>
<gene>
    <name evidence="4" type="ORF">ENS41_02635</name>
</gene>
<feature type="binding site" evidence="2">
    <location>
        <begin position="134"/>
        <end position="138"/>
    </location>
    <ligand>
        <name>ATP</name>
        <dbReference type="ChEBI" id="CHEBI:30616"/>
    </ligand>
</feature>
<dbReference type="CDD" id="cd01673">
    <property type="entry name" value="dNK"/>
    <property type="match status" value="1"/>
</dbReference>
<dbReference type="Pfam" id="PF01712">
    <property type="entry name" value="dNK"/>
    <property type="match status" value="1"/>
</dbReference>
<accession>A0A7C4G9H6</accession>
<dbReference type="InterPro" id="IPR027417">
    <property type="entry name" value="P-loop_NTPase"/>
</dbReference>
<evidence type="ECO:0000256" key="1">
    <source>
        <dbReference type="PIRSR" id="PIRSR000705-1"/>
    </source>
</evidence>
<dbReference type="PANTHER" id="PTHR10513:SF46">
    <property type="entry name" value="DEOXYGUANOSINE KINASE"/>
    <property type="match status" value="1"/>
</dbReference>
<dbReference type="SUPFAM" id="SSF52540">
    <property type="entry name" value="P-loop containing nucleoside triphosphate hydrolases"/>
    <property type="match status" value="1"/>
</dbReference>
<name>A0A7C4G9H6_UNCW3</name>
<evidence type="ECO:0000259" key="3">
    <source>
        <dbReference type="Pfam" id="PF01712"/>
    </source>
</evidence>
<dbReference type="PIRSF" id="PIRSF000705">
    <property type="entry name" value="DNK"/>
    <property type="match status" value="1"/>
</dbReference>
<dbReference type="InterPro" id="IPR031314">
    <property type="entry name" value="DNK_dom"/>
</dbReference>
<dbReference type="PANTHER" id="PTHR10513">
    <property type="entry name" value="DEOXYNUCLEOSIDE KINASE"/>
    <property type="match status" value="1"/>
</dbReference>
<sequence length="211" mass="24914">MRYIAIEGPIGVGKTALAELLAKRLGARLVKEVVEENPFLERFYSDVRSYAFQTQVFFLLARHKQLRELKQAELFEQTVVSDYLFDRDRIFAGLNLTEHEFALYERIYEFVKEETPRPDTVVYLQARPEVLLARIRRRGRHFEEAIDPGYIESLANLYNAFFMHYEDAPLLIVNTDQLDFVSTREDFEELFRAIESTTAGRRFYSPRGKRR</sequence>
<dbReference type="InterPro" id="IPR050566">
    <property type="entry name" value="Deoxyribonucleoside_kinase"/>
</dbReference>
<feature type="binding site" evidence="2">
    <location>
        <begin position="178"/>
        <end position="180"/>
    </location>
    <ligand>
        <name>ATP</name>
        <dbReference type="ChEBI" id="CHEBI:30616"/>
    </ligand>
</feature>
<keyword evidence="4" id="KW-0808">Transferase</keyword>
<feature type="active site" description="Proton acceptor" evidence="1">
    <location>
        <position position="76"/>
    </location>
</feature>